<accession>A0A0W0FM23</accession>
<evidence type="ECO:0000313" key="2">
    <source>
        <dbReference type="EMBL" id="KTB37330.1"/>
    </source>
</evidence>
<gene>
    <name evidence="2" type="ORF">WG66_10069</name>
</gene>
<dbReference type="InterPro" id="IPR001810">
    <property type="entry name" value="F-box_dom"/>
</dbReference>
<organism evidence="2 3">
    <name type="scientific">Moniliophthora roreri</name>
    <name type="common">Frosty pod rot fungus</name>
    <name type="synonym">Monilia roreri</name>
    <dbReference type="NCBI Taxonomy" id="221103"/>
    <lineage>
        <taxon>Eukaryota</taxon>
        <taxon>Fungi</taxon>
        <taxon>Dikarya</taxon>
        <taxon>Basidiomycota</taxon>
        <taxon>Agaricomycotina</taxon>
        <taxon>Agaricomycetes</taxon>
        <taxon>Agaricomycetidae</taxon>
        <taxon>Agaricales</taxon>
        <taxon>Marasmiineae</taxon>
        <taxon>Marasmiaceae</taxon>
        <taxon>Moniliophthora</taxon>
    </lineage>
</organism>
<proteinExistence type="predicted"/>
<dbReference type="Gene3D" id="3.80.10.10">
    <property type="entry name" value="Ribonuclease Inhibitor"/>
    <property type="match status" value="1"/>
</dbReference>
<evidence type="ECO:0000259" key="1">
    <source>
        <dbReference type="Pfam" id="PF12937"/>
    </source>
</evidence>
<dbReference type="AlphaFoldDB" id="A0A0W0FM23"/>
<dbReference type="eggNOG" id="ENOG502RC5V">
    <property type="taxonomic scope" value="Eukaryota"/>
</dbReference>
<evidence type="ECO:0000313" key="3">
    <source>
        <dbReference type="Proteomes" id="UP000054988"/>
    </source>
</evidence>
<dbReference type="EMBL" id="LATX01001851">
    <property type="protein sequence ID" value="KTB37330.1"/>
    <property type="molecule type" value="Genomic_DNA"/>
</dbReference>
<dbReference type="Gene3D" id="1.20.1280.50">
    <property type="match status" value="1"/>
</dbReference>
<protein>
    <recommendedName>
        <fullName evidence="1">F-box domain-containing protein</fullName>
    </recommendedName>
</protein>
<dbReference type="InterPro" id="IPR032675">
    <property type="entry name" value="LRR_dom_sf"/>
</dbReference>
<reference evidence="2 3" key="1">
    <citation type="submission" date="2015-12" db="EMBL/GenBank/DDBJ databases">
        <title>Draft genome sequence of Moniliophthora roreri, the causal agent of frosty pod rot of cacao.</title>
        <authorList>
            <person name="Aime M.C."/>
            <person name="Diaz-Valderrama J.R."/>
            <person name="Kijpornyongpan T."/>
            <person name="Phillips-Mora W."/>
        </authorList>
    </citation>
    <scope>NUCLEOTIDE SEQUENCE [LARGE SCALE GENOMIC DNA]</scope>
    <source>
        <strain evidence="2 3">MCA 2952</strain>
    </source>
</reference>
<dbReference type="Pfam" id="PF12937">
    <property type="entry name" value="F-box-like"/>
    <property type="match status" value="1"/>
</dbReference>
<dbReference type="Proteomes" id="UP000054988">
    <property type="component" value="Unassembled WGS sequence"/>
</dbReference>
<comment type="caution">
    <text evidence="2">The sequence shown here is derived from an EMBL/GenBank/DDBJ whole genome shotgun (WGS) entry which is preliminary data.</text>
</comment>
<sequence length="415" mass="47227">MDCQSPIYNLPSEILSTILMFCCEENELSSPPNQPIVITLSAVCGNWREIVLATPALWSKLDIVAESPSVNNGFISYLTQMTQLFMQRSKHAPLTWSLTCFNNQPFLPIYNHLIENSERWSDISLFVDDTLLQDPVSLSVSGHIPMLKRLELNGLYIPREWNIFAVAPALSVVDCVPANSYDIYLPWVQIRDLTLRYSHIPESLYILSQCPNLEQLKLECISGEETFTPYPSFLRKGRKTPLGSSSCWKRFSCGERRDQMQQFLLRSQCTITYLRLEVPELDDQQVVGLLTLLPSLVTLHLHDENKYNQRGENRTVITPFFLQQFIVKDSYFSDPSRFLPRLSNLTLVIHSEDLDAECLHNAVVSRWSPIAETDVCVLRSVTIRVVGDVDGGCLEKLSVLEKLEVPGRRITISVA</sequence>
<feature type="domain" description="F-box" evidence="1">
    <location>
        <begin position="8"/>
        <end position="63"/>
    </location>
</feature>
<name>A0A0W0FM23_MONRR</name>